<dbReference type="Proteomes" id="UP001235939">
    <property type="component" value="Chromosome 18"/>
</dbReference>
<proteinExistence type="predicted"/>
<keyword evidence="3" id="KW-1185">Reference proteome</keyword>
<gene>
    <name evidence="2" type="ORF">LAZ67_18000090</name>
</gene>
<evidence type="ECO:0000259" key="1">
    <source>
        <dbReference type="Pfam" id="PF17919"/>
    </source>
</evidence>
<dbReference type="EMBL" id="CP092880">
    <property type="protein sequence ID" value="UYV79628.1"/>
    <property type="molecule type" value="Genomic_DNA"/>
</dbReference>
<accession>A0ABY6LF01</accession>
<sequence length="139" mass="16112">MPNSKACRLRGTSQEANIALSRLHTARQLQYLWVRARHWTNRRHKWHALSQDEVRAGEAVVGRHLRRAPRSNCDVAHPRKWNKARPRLESLKRALMSEPILSHFEEYLPTQLHTDASGYGIGAVLVQVHDGNCEYKLYL</sequence>
<dbReference type="InterPro" id="IPR043502">
    <property type="entry name" value="DNA/RNA_pol_sf"/>
</dbReference>
<dbReference type="InterPro" id="IPR041577">
    <property type="entry name" value="RT_RNaseH_2"/>
</dbReference>
<evidence type="ECO:0000313" key="3">
    <source>
        <dbReference type="Proteomes" id="UP001235939"/>
    </source>
</evidence>
<evidence type="ECO:0000313" key="2">
    <source>
        <dbReference type="EMBL" id="UYV79628.1"/>
    </source>
</evidence>
<reference evidence="2 3" key="1">
    <citation type="submission" date="2022-01" db="EMBL/GenBank/DDBJ databases">
        <title>A chromosomal length assembly of Cordylochernes scorpioides.</title>
        <authorList>
            <person name="Zeh D."/>
            <person name="Zeh J."/>
        </authorList>
    </citation>
    <scope>NUCLEOTIDE SEQUENCE [LARGE SCALE GENOMIC DNA]</scope>
    <source>
        <strain evidence="2">IN4F17</strain>
        <tissue evidence="2">Whole Body</tissue>
    </source>
</reference>
<organism evidence="2 3">
    <name type="scientific">Cordylochernes scorpioides</name>
    <dbReference type="NCBI Taxonomy" id="51811"/>
    <lineage>
        <taxon>Eukaryota</taxon>
        <taxon>Metazoa</taxon>
        <taxon>Ecdysozoa</taxon>
        <taxon>Arthropoda</taxon>
        <taxon>Chelicerata</taxon>
        <taxon>Arachnida</taxon>
        <taxon>Pseudoscorpiones</taxon>
        <taxon>Cheliferoidea</taxon>
        <taxon>Chernetidae</taxon>
        <taxon>Cordylochernes</taxon>
    </lineage>
</organism>
<dbReference type="Pfam" id="PF17919">
    <property type="entry name" value="RT_RNaseH_2"/>
    <property type="match status" value="1"/>
</dbReference>
<dbReference type="SUPFAM" id="SSF56672">
    <property type="entry name" value="DNA/RNA polymerases"/>
    <property type="match status" value="1"/>
</dbReference>
<feature type="domain" description="Reverse transcriptase/retrotransposon-derived protein RNase H-like" evidence="1">
    <location>
        <begin position="87"/>
        <end position="132"/>
    </location>
</feature>
<protein>
    <recommendedName>
        <fullName evidence="1">Reverse transcriptase/retrotransposon-derived protein RNase H-like domain-containing protein</fullName>
    </recommendedName>
</protein>
<name>A0ABY6LF01_9ARAC</name>